<dbReference type="SMART" id="SM00382">
    <property type="entry name" value="AAA"/>
    <property type="match status" value="1"/>
</dbReference>
<organism evidence="5 6">
    <name type="scientific">Jeotgalibaca dankookensis</name>
    <dbReference type="NCBI Taxonomy" id="708126"/>
    <lineage>
        <taxon>Bacteria</taxon>
        <taxon>Bacillati</taxon>
        <taxon>Bacillota</taxon>
        <taxon>Bacilli</taxon>
        <taxon>Lactobacillales</taxon>
        <taxon>Carnobacteriaceae</taxon>
        <taxon>Jeotgalibaca</taxon>
    </lineage>
</organism>
<dbReference type="PROSITE" id="PS50893">
    <property type="entry name" value="ABC_TRANSPORTER_2"/>
    <property type="match status" value="1"/>
</dbReference>
<evidence type="ECO:0000256" key="1">
    <source>
        <dbReference type="ARBA" id="ARBA00022448"/>
    </source>
</evidence>
<keyword evidence="1" id="KW-0813">Transport</keyword>
<dbReference type="InterPro" id="IPR003439">
    <property type="entry name" value="ABC_transporter-like_ATP-bd"/>
</dbReference>
<dbReference type="EMBL" id="CP019728">
    <property type="protein sequence ID" value="AQS53561.1"/>
    <property type="molecule type" value="Genomic_DNA"/>
</dbReference>
<dbReference type="AlphaFoldDB" id="A0A1S6IPS4"/>
<dbReference type="SUPFAM" id="SSF52540">
    <property type="entry name" value="P-loop containing nucleoside triphosphate hydrolases"/>
    <property type="match status" value="1"/>
</dbReference>
<dbReference type="STRING" id="708126.BW727_101194"/>
<dbReference type="PANTHER" id="PTHR42939:SF1">
    <property type="entry name" value="ABC TRANSPORTER ATP-BINDING PROTEIN ALBC-RELATED"/>
    <property type="match status" value="1"/>
</dbReference>
<evidence type="ECO:0000256" key="3">
    <source>
        <dbReference type="ARBA" id="ARBA00022840"/>
    </source>
</evidence>
<dbReference type="InterPro" id="IPR003593">
    <property type="entry name" value="AAA+_ATPase"/>
</dbReference>
<accession>A0A1S6IPS4</accession>
<feature type="domain" description="ABC transporter" evidence="4">
    <location>
        <begin position="2"/>
        <end position="224"/>
    </location>
</feature>
<name>A0A1S6IPS4_9LACT</name>
<dbReference type="OrthoDB" id="9804819at2"/>
<dbReference type="GO" id="GO:0016887">
    <property type="term" value="F:ATP hydrolysis activity"/>
    <property type="evidence" value="ECO:0007669"/>
    <property type="project" value="InterPro"/>
</dbReference>
<evidence type="ECO:0000313" key="6">
    <source>
        <dbReference type="Proteomes" id="UP000188993"/>
    </source>
</evidence>
<protein>
    <submittedName>
        <fullName evidence="5">Glycine betaine/carnitine/choline transport ATP-binding protein OpuCA</fullName>
    </submittedName>
</protein>
<dbReference type="PANTHER" id="PTHR42939">
    <property type="entry name" value="ABC TRANSPORTER ATP-BINDING PROTEIN ALBC-RELATED"/>
    <property type="match status" value="1"/>
</dbReference>
<sequence>MIEICDVHKQFGRKKILEGVSFSIKSNEITCITGLNGSGKTTLMNTIMQLTPLKQGSLLIDGERLTKEKLEKISYIADTVTMPHSMSIQECIVFMQVYYQNWNQKKAQDLLTFFNLNPNDRLKDLSKGNQAKANFLLGLAQEADYYLMDEPFSGIDLFAREQIMEVFTSKLVENKGVLLATHHLDEVETLVDRVVMLNEGMIVQDFYAEEMRERRGKSVIDMMREVYQG</sequence>
<keyword evidence="3 5" id="KW-0067">ATP-binding</keyword>
<dbReference type="InterPro" id="IPR027417">
    <property type="entry name" value="P-loop_NTPase"/>
</dbReference>
<gene>
    <name evidence="5" type="primary">opuCA_1</name>
    <name evidence="5" type="ORF">BW727_101194</name>
</gene>
<dbReference type="GO" id="GO:0005524">
    <property type="term" value="F:ATP binding"/>
    <property type="evidence" value="ECO:0007669"/>
    <property type="project" value="UniProtKB-KW"/>
</dbReference>
<proteinExistence type="predicted"/>
<dbReference type="CDD" id="cd03230">
    <property type="entry name" value="ABC_DR_subfamily_A"/>
    <property type="match status" value="1"/>
</dbReference>
<evidence type="ECO:0000313" key="5">
    <source>
        <dbReference type="EMBL" id="AQS53561.1"/>
    </source>
</evidence>
<dbReference type="KEGG" id="jda:BW727_101194"/>
<reference evidence="5 6" key="1">
    <citation type="journal article" date="2014" name="Int. J. Syst. Evol. Microbiol.">
        <title>Jeotgalibaca dankookensis gen. nov., sp. nov., a member of the family Carnobacteriaceae, isolated from seujeot (Korean traditional food).</title>
        <authorList>
            <person name="Lee D.G."/>
            <person name="Trujillo M.E."/>
            <person name="Kang H."/>
            <person name="Ahn T.Y."/>
        </authorList>
    </citation>
    <scope>NUCLEOTIDE SEQUENCE [LARGE SCALE GENOMIC DNA]</scope>
    <source>
        <strain evidence="5 6">EX-07</strain>
    </source>
</reference>
<dbReference type="RefSeq" id="WP_062472272.1">
    <property type="nucleotide sequence ID" value="NZ_BBYN01000041.1"/>
</dbReference>
<keyword evidence="2" id="KW-0547">Nucleotide-binding</keyword>
<dbReference type="InterPro" id="IPR017871">
    <property type="entry name" value="ABC_transporter-like_CS"/>
</dbReference>
<dbReference type="PROSITE" id="PS00211">
    <property type="entry name" value="ABC_TRANSPORTER_1"/>
    <property type="match status" value="1"/>
</dbReference>
<dbReference type="Proteomes" id="UP000188993">
    <property type="component" value="Chromosome"/>
</dbReference>
<dbReference type="Pfam" id="PF00005">
    <property type="entry name" value="ABC_tran"/>
    <property type="match status" value="1"/>
</dbReference>
<evidence type="ECO:0000259" key="4">
    <source>
        <dbReference type="PROSITE" id="PS50893"/>
    </source>
</evidence>
<dbReference type="Gene3D" id="3.40.50.300">
    <property type="entry name" value="P-loop containing nucleotide triphosphate hydrolases"/>
    <property type="match status" value="1"/>
</dbReference>
<keyword evidence="6" id="KW-1185">Reference proteome</keyword>
<dbReference type="InterPro" id="IPR051782">
    <property type="entry name" value="ABC_Transporter_VariousFunc"/>
</dbReference>
<evidence type="ECO:0000256" key="2">
    <source>
        <dbReference type="ARBA" id="ARBA00022741"/>
    </source>
</evidence>